<feature type="compositionally biased region" description="Polar residues" evidence="1">
    <location>
        <begin position="1"/>
        <end position="21"/>
    </location>
</feature>
<proteinExistence type="predicted"/>
<dbReference type="EMBL" id="LNIX01000014">
    <property type="protein sequence ID" value="OXA47134.1"/>
    <property type="molecule type" value="Genomic_DNA"/>
</dbReference>
<dbReference type="AlphaFoldDB" id="A0A226DQK8"/>
<keyword evidence="3" id="KW-1185">Reference proteome</keyword>
<dbReference type="Proteomes" id="UP000198287">
    <property type="component" value="Unassembled WGS sequence"/>
</dbReference>
<evidence type="ECO:0000313" key="2">
    <source>
        <dbReference type="EMBL" id="OXA47134.1"/>
    </source>
</evidence>
<gene>
    <name evidence="2" type="ORF">Fcan01_18408</name>
</gene>
<sequence length="174" mass="19546">MTSKKAVQSGPSHVAGNTNHRVSAATTTTATITSKKISTDVISPAEEEEFELYLSSDLEEEEVDVEEKKMRMPATLRKFRHWVQIKRKSFIPNTISDESARIGRYFRILDNTLDDIIYVLDDKRGQGFSTEKGAQGSKQGEEVPEIMLDFLLDVERSETTPEPPATPIPVHLHS</sequence>
<feature type="region of interest" description="Disordered" evidence="1">
    <location>
        <begin position="1"/>
        <end position="28"/>
    </location>
</feature>
<organism evidence="2 3">
    <name type="scientific">Folsomia candida</name>
    <name type="common">Springtail</name>
    <dbReference type="NCBI Taxonomy" id="158441"/>
    <lineage>
        <taxon>Eukaryota</taxon>
        <taxon>Metazoa</taxon>
        <taxon>Ecdysozoa</taxon>
        <taxon>Arthropoda</taxon>
        <taxon>Hexapoda</taxon>
        <taxon>Collembola</taxon>
        <taxon>Entomobryomorpha</taxon>
        <taxon>Isotomoidea</taxon>
        <taxon>Isotomidae</taxon>
        <taxon>Proisotominae</taxon>
        <taxon>Folsomia</taxon>
    </lineage>
</organism>
<comment type="caution">
    <text evidence="2">The sequence shown here is derived from an EMBL/GenBank/DDBJ whole genome shotgun (WGS) entry which is preliminary data.</text>
</comment>
<name>A0A226DQK8_FOLCA</name>
<evidence type="ECO:0000313" key="3">
    <source>
        <dbReference type="Proteomes" id="UP000198287"/>
    </source>
</evidence>
<evidence type="ECO:0000256" key="1">
    <source>
        <dbReference type="SAM" id="MobiDB-lite"/>
    </source>
</evidence>
<protein>
    <submittedName>
        <fullName evidence="2">Uncharacterized protein</fullName>
    </submittedName>
</protein>
<accession>A0A226DQK8</accession>
<reference evidence="2 3" key="1">
    <citation type="submission" date="2015-12" db="EMBL/GenBank/DDBJ databases">
        <title>The genome of Folsomia candida.</title>
        <authorList>
            <person name="Faddeeva A."/>
            <person name="Derks M.F."/>
            <person name="Anvar Y."/>
            <person name="Smit S."/>
            <person name="Van Straalen N."/>
            <person name="Roelofs D."/>
        </authorList>
    </citation>
    <scope>NUCLEOTIDE SEQUENCE [LARGE SCALE GENOMIC DNA]</scope>
    <source>
        <strain evidence="2 3">VU population</strain>
        <tissue evidence="2">Whole body</tissue>
    </source>
</reference>